<dbReference type="EMBL" id="BPLQ01012621">
    <property type="protein sequence ID" value="GIY66544.1"/>
    <property type="molecule type" value="Genomic_DNA"/>
</dbReference>
<gene>
    <name evidence="2" type="ORF">CDAR_79741</name>
</gene>
<evidence type="ECO:0008006" key="4">
    <source>
        <dbReference type="Google" id="ProtNLM"/>
    </source>
</evidence>
<protein>
    <recommendedName>
        <fullName evidence="4">Ycf15</fullName>
    </recommendedName>
</protein>
<evidence type="ECO:0000256" key="1">
    <source>
        <dbReference type="SAM" id="MobiDB-lite"/>
    </source>
</evidence>
<keyword evidence="3" id="KW-1185">Reference proteome</keyword>
<evidence type="ECO:0000313" key="3">
    <source>
        <dbReference type="Proteomes" id="UP001054837"/>
    </source>
</evidence>
<organism evidence="2 3">
    <name type="scientific">Caerostris darwini</name>
    <dbReference type="NCBI Taxonomy" id="1538125"/>
    <lineage>
        <taxon>Eukaryota</taxon>
        <taxon>Metazoa</taxon>
        <taxon>Ecdysozoa</taxon>
        <taxon>Arthropoda</taxon>
        <taxon>Chelicerata</taxon>
        <taxon>Arachnida</taxon>
        <taxon>Araneae</taxon>
        <taxon>Araneomorphae</taxon>
        <taxon>Entelegynae</taxon>
        <taxon>Araneoidea</taxon>
        <taxon>Araneidae</taxon>
        <taxon>Caerostris</taxon>
    </lineage>
</organism>
<sequence>MSELSPLTTDLPADQPTSAPLGVLKWQNRWNSSSKGREVFGPFPEVKASRIQGDFFLNQLITEMELWQLFKLGVLGKHSPAIVVTPQRTETISFMNVLCGRTSERNSFPPTTSLHQQISYSSTRQPNWV</sequence>
<proteinExistence type="predicted"/>
<dbReference type="AlphaFoldDB" id="A0AAV4VA72"/>
<feature type="region of interest" description="Disordered" evidence="1">
    <location>
        <begin position="106"/>
        <end position="129"/>
    </location>
</feature>
<accession>A0AAV4VA72</accession>
<reference evidence="2 3" key="1">
    <citation type="submission" date="2021-06" db="EMBL/GenBank/DDBJ databases">
        <title>Caerostris darwini draft genome.</title>
        <authorList>
            <person name="Kono N."/>
            <person name="Arakawa K."/>
        </authorList>
    </citation>
    <scope>NUCLEOTIDE SEQUENCE [LARGE SCALE GENOMIC DNA]</scope>
</reference>
<dbReference type="Proteomes" id="UP001054837">
    <property type="component" value="Unassembled WGS sequence"/>
</dbReference>
<comment type="caution">
    <text evidence="2">The sequence shown here is derived from an EMBL/GenBank/DDBJ whole genome shotgun (WGS) entry which is preliminary data.</text>
</comment>
<evidence type="ECO:0000313" key="2">
    <source>
        <dbReference type="EMBL" id="GIY66544.1"/>
    </source>
</evidence>
<name>A0AAV4VA72_9ARAC</name>